<organism evidence="2 3">
    <name type="scientific">Methylobacterium oryzihabitans</name>
    <dbReference type="NCBI Taxonomy" id="2499852"/>
    <lineage>
        <taxon>Bacteria</taxon>
        <taxon>Pseudomonadati</taxon>
        <taxon>Pseudomonadota</taxon>
        <taxon>Alphaproteobacteria</taxon>
        <taxon>Hyphomicrobiales</taxon>
        <taxon>Methylobacteriaceae</taxon>
        <taxon>Methylobacterium</taxon>
    </lineage>
</organism>
<comment type="caution">
    <text evidence="2">The sequence shown here is derived from an EMBL/GenBank/DDBJ whole genome shotgun (WGS) entry which is preliminary data.</text>
</comment>
<protein>
    <submittedName>
        <fullName evidence="2">Uncharacterized protein</fullName>
    </submittedName>
</protein>
<accession>A0A3S2YP86</accession>
<dbReference type="AlphaFoldDB" id="A0A3S2YP86"/>
<sequence>MLSDDPSAERRRPPTVAPSPTGAGDERVRVLRPIMNLAQCEQVVRQMGEQIRLGVDLGSRRGHIAELHASLLTCYADAEASLAAARVLVAGDTPERCQMQQLCDRLHEELAASRAGLEAALSGLDAAGAGPQASDL</sequence>
<evidence type="ECO:0000313" key="2">
    <source>
        <dbReference type="EMBL" id="RVU16165.1"/>
    </source>
</evidence>
<dbReference type="Proteomes" id="UP000286997">
    <property type="component" value="Unassembled WGS sequence"/>
</dbReference>
<reference evidence="2 3" key="1">
    <citation type="submission" date="2019-01" db="EMBL/GenBank/DDBJ databases">
        <authorList>
            <person name="Chen W.-M."/>
        </authorList>
    </citation>
    <scope>NUCLEOTIDE SEQUENCE [LARGE SCALE GENOMIC DNA]</scope>
    <source>
        <strain evidence="2 3">TER-1</strain>
    </source>
</reference>
<keyword evidence="3" id="KW-1185">Reference proteome</keyword>
<gene>
    <name evidence="2" type="ORF">EOE48_17575</name>
</gene>
<feature type="region of interest" description="Disordered" evidence="1">
    <location>
        <begin position="1"/>
        <end position="25"/>
    </location>
</feature>
<evidence type="ECO:0000313" key="3">
    <source>
        <dbReference type="Proteomes" id="UP000286997"/>
    </source>
</evidence>
<dbReference type="EMBL" id="SACP01000017">
    <property type="protein sequence ID" value="RVU16165.1"/>
    <property type="molecule type" value="Genomic_DNA"/>
</dbReference>
<evidence type="ECO:0000256" key="1">
    <source>
        <dbReference type="SAM" id="MobiDB-lite"/>
    </source>
</evidence>
<dbReference type="RefSeq" id="WP_127731489.1">
    <property type="nucleotide sequence ID" value="NZ_SACP01000017.1"/>
</dbReference>
<proteinExistence type="predicted"/>
<name>A0A3S2YP86_9HYPH</name>